<feature type="transmembrane region" description="Helical" evidence="1">
    <location>
        <begin position="6"/>
        <end position="35"/>
    </location>
</feature>
<evidence type="ECO:0000313" key="3">
    <source>
        <dbReference type="Proteomes" id="UP001595844"/>
    </source>
</evidence>
<name>A0ABV8VNX0_9NOCA</name>
<organism evidence="2 3">
    <name type="scientific">Nocardia halotolerans</name>
    <dbReference type="NCBI Taxonomy" id="1755878"/>
    <lineage>
        <taxon>Bacteria</taxon>
        <taxon>Bacillati</taxon>
        <taxon>Actinomycetota</taxon>
        <taxon>Actinomycetes</taxon>
        <taxon>Mycobacteriales</taxon>
        <taxon>Nocardiaceae</taxon>
        <taxon>Nocardia</taxon>
    </lineage>
</organism>
<evidence type="ECO:0000256" key="1">
    <source>
        <dbReference type="SAM" id="Phobius"/>
    </source>
</evidence>
<feature type="transmembrane region" description="Helical" evidence="1">
    <location>
        <begin position="123"/>
        <end position="145"/>
    </location>
</feature>
<sequence>MNSQTVGFAFAAGLVAALNPCGFALLPGYLTLVVFGTEGERSRVSALGRAVTATAAMATGFLLVFGTFGLLIAPLTSTVQRYLPAVTVLIGAALVGLGVWLLTGRELVVLLPKSGRGAPTARLGSMLGYGIAYAIASLSCTIGPFLAVTSSTFRSGSVLGGITAYLAYAAGMALLVGTLALVVALAGAAAVTRMRKVLPYVSRLSGVLMVVAGVYVAYCGVYELRLFAGATDADDPVIEGAAWIQEILADAVERMGAVTLLAVAAALVVLVVGAAGLRRRRKSDKIPSVTSDRL</sequence>
<feature type="transmembrane region" description="Helical" evidence="1">
    <location>
        <begin position="47"/>
        <end position="76"/>
    </location>
</feature>
<dbReference type="PANTHER" id="PTHR31272">
    <property type="entry name" value="CYTOCHROME C-TYPE BIOGENESIS PROTEIN HI_1454-RELATED"/>
    <property type="match status" value="1"/>
</dbReference>
<gene>
    <name evidence="2" type="ORF">ACFO5K_25010</name>
</gene>
<feature type="transmembrane region" description="Helical" evidence="1">
    <location>
        <begin position="255"/>
        <end position="277"/>
    </location>
</feature>
<keyword evidence="3" id="KW-1185">Reference proteome</keyword>
<dbReference type="Proteomes" id="UP001595844">
    <property type="component" value="Unassembled WGS sequence"/>
</dbReference>
<accession>A0ABV8VNX0</accession>
<dbReference type="PANTHER" id="PTHR31272:SF4">
    <property type="entry name" value="CYTOCHROME C-TYPE BIOGENESIS PROTEIN HI_1454-RELATED"/>
    <property type="match status" value="1"/>
</dbReference>
<feature type="transmembrane region" description="Helical" evidence="1">
    <location>
        <begin position="165"/>
        <end position="188"/>
    </location>
</feature>
<feature type="transmembrane region" description="Helical" evidence="1">
    <location>
        <begin position="200"/>
        <end position="218"/>
    </location>
</feature>
<protein>
    <submittedName>
        <fullName evidence="2">Cytochrome c biogenesis CcdA family protein</fullName>
    </submittedName>
</protein>
<keyword evidence="1" id="KW-1133">Transmembrane helix</keyword>
<comment type="caution">
    <text evidence="2">The sequence shown here is derived from an EMBL/GenBank/DDBJ whole genome shotgun (WGS) entry which is preliminary data.</text>
</comment>
<proteinExistence type="predicted"/>
<keyword evidence="1" id="KW-0812">Transmembrane</keyword>
<keyword evidence="1" id="KW-0472">Membrane</keyword>
<dbReference type="RefSeq" id="WP_378567872.1">
    <property type="nucleotide sequence ID" value="NZ_JBHSDL010000030.1"/>
</dbReference>
<feature type="transmembrane region" description="Helical" evidence="1">
    <location>
        <begin position="82"/>
        <end position="102"/>
    </location>
</feature>
<dbReference type="InterPro" id="IPR051790">
    <property type="entry name" value="Cytochrome_c-biogenesis_DsbD"/>
</dbReference>
<dbReference type="EMBL" id="JBHSDL010000030">
    <property type="protein sequence ID" value="MFC4377347.1"/>
    <property type="molecule type" value="Genomic_DNA"/>
</dbReference>
<evidence type="ECO:0000313" key="2">
    <source>
        <dbReference type="EMBL" id="MFC4377347.1"/>
    </source>
</evidence>
<reference evidence="3" key="1">
    <citation type="journal article" date="2019" name="Int. J. Syst. Evol. Microbiol.">
        <title>The Global Catalogue of Microorganisms (GCM) 10K type strain sequencing project: providing services to taxonomists for standard genome sequencing and annotation.</title>
        <authorList>
            <consortium name="The Broad Institute Genomics Platform"/>
            <consortium name="The Broad Institute Genome Sequencing Center for Infectious Disease"/>
            <person name="Wu L."/>
            <person name="Ma J."/>
        </authorList>
    </citation>
    <scope>NUCLEOTIDE SEQUENCE [LARGE SCALE GENOMIC DNA]</scope>
    <source>
        <strain evidence="3">IBRC-M 10490</strain>
    </source>
</reference>